<proteinExistence type="predicted"/>
<dbReference type="OrthoDB" id="3980933at2759"/>
<feature type="region of interest" description="Disordered" evidence="1">
    <location>
        <begin position="1"/>
        <end position="116"/>
    </location>
</feature>
<evidence type="ECO:0000256" key="1">
    <source>
        <dbReference type="SAM" id="MobiDB-lite"/>
    </source>
</evidence>
<gene>
    <name evidence="2" type="ORF">WICPIJ_001889</name>
</gene>
<comment type="caution">
    <text evidence="2">The sequence shown here is derived from an EMBL/GenBank/DDBJ whole genome shotgun (WGS) entry which is preliminary data.</text>
</comment>
<feature type="compositionally biased region" description="Basic and acidic residues" evidence="1">
    <location>
        <begin position="1"/>
        <end position="17"/>
    </location>
</feature>
<dbReference type="EMBL" id="JAEUBG010000980">
    <property type="protein sequence ID" value="KAH3687134.1"/>
    <property type="molecule type" value="Genomic_DNA"/>
</dbReference>
<name>A0A9P8QCT5_WICPI</name>
<evidence type="ECO:0000313" key="3">
    <source>
        <dbReference type="Proteomes" id="UP000774326"/>
    </source>
</evidence>
<evidence type="ECO:0000313" key="2">
    <source>
        <dbReference type="EMBL" id="KAH3687134.1"/>
    </source>
</evidence>
<dbReference type="Pfam" id="PF17322">
    <property type="entry name" value="DUF5364"/>
    <property type="match status" value="1"/>
</dbReference>
<feature type="compositionally biased region" description="Basic and acidic residues" evidence="1">
    <location>
        <begin position="206"/>
        <end position="219"/>
    </location>
</feature>
<organism evidence="2 3">
    <name type="scientific">Wickerhamomyces pijperi</name>
    <name type="common">Yeast</name>
    <name type="synonym">Pichia pijperi</name>
    <dbReference type="NCBI Taxonomy" id="599730"/>
    <lineage>
        <taxon>Eukaryota</taxon>
        <taxon>Fungi</taxon>
        <taxon>Dikarya</taxon>
        <taxon>Ascomycota</taxon>
        <taxon>Saccharomycotina</taxon>
        <taxon>Saccharomycetes</taxon>
        <taxon>Phaffomycetales</taxon>
        <taxon>Wickerhamomycetaceae</taxon>
        <taxon>Wickerhamomyces</taxon>
    </lineage>
</organism>
<reference evidence="2" key="2">
    <citation type="submission" date="2021-01" db="EMBL/GenBank/DDBJ databases">
        <authorList>
            <person name="Schikora-Tamarit M.A."/>
        </authorList>
    </citation>
    <scope>NUCLEOTIDE SEQUENCE</scope>
    <source>
        <strain evidence="2">CBS2887</strain>
    </source>
</reference>
<dbReference type="Proteomes" id="UP000774326">
    <property type="component" value="Unassembled WGS sequence"/>
</dbReference>
<feature type="compositionally biased region" description="Basic residues" evidence="1">
    <location>
        <begin position="18"/>
        <end position="27"/>
    </location>
</feature>
<accession>A0A9P8QCT5</accession>
<dbReference type="InterPro" id="IPR035303">
    <property type="entry name" value="DUF5364"/>
</dbReference>
<reference evidence="2" key="1">
    <citation type="journal article" date="2021" name="Open Biol.">
        <title>Shared evolutionary footprints suggest mitochondrial oxidative damage underlies multiple complex I losses in fungi.</title>
        <authorList>
            <person name="Schikora-Tamarit M.A."/>
            <person name="Marcet-Houben M."/>
            <person name="Nosek J."/>
            <person name="Gabaldon T."/>
        </authorList>
    </citation>
    <scope>NUCLEOTIDE SEQUENCE</scope>
    <source>
        <strain evidence="2">CBS2887</strain>
    </source>
</reference>
<feature type="region of interest" description="Disordered" evidence="1">
    <location>
        <begin position="167"/>
        <end position="238"/>
    </location>
</feature>
<sequence>MDYNIKKENRKKFQDKTKLKRHHKKNYAKVVKPTTSESQDSEELSSDEYESENEDQQLDEDGNPIPNSDGEGSSDQEDKEPQLGYAIPQPARRRRKKKLQSNAWRYEESLEENLDDELEQKELEEALKDIDFAKLSMRKEIDLGGSNKKIDVKKLSNAELSKIKITDKNNVKPRMPMTSVLPNRKFGKPSNEGNQDPLDDLLGLPVKKDTLQKKQEPDHVNNTPLHLKSDESFLDDLL</sequence>
<feature type="compositionally biased region" description="Acidic residues" evidence="1">
    <location>
        <begin position="39"/>
        <end position="62"/>
    </location>
</feature>
<keyword evidence="3" id="KW-1185">Reference proteome</keyword>
<dbReference type="AlphaFoldDB" id="A0A9P8QCT5"/>
<protein>
    <submittedName>
        <fullName evidence="2">Uncharacterized protein</fullName>
    </submittedName>
</protein>